<sequence>MIMRIGNGGDQGFETIARAAAEMARGDKLRPCYELSHEYSDRMPLSPFADAISLSYRPTHFIAGHAGNGETVSGQFGSQGTKIDALGHFGYLEDGEVRYFGGLTQREVKPSDQSPLLRLGTDEIPPIVTSAVLLDAKRLRGRSLSAGEQVTAEDLEAMLAAQRVRGLLAGDALLIHTGWGEKWAADNPEPARTEYYGAGPGLSREAAEYIAARDVVCIGMDVPFIDAVRTGYLRGTEGPPADAPADLPFVIHHQNLTQAGIYQVHNMHLGELAADEVYLSAVFILPLRIRGGSNSPVRPVAIGGPHRSPPG</sequence>
<dbReference type="SUPFAM" id="SSF102198">
    <property type="entry name" value="Putative cyclase"/>
    <property type="match status" value="1"/>
</dbReference>
<dbReference type="Proteomes" id="UP001428817">
    <property type="component" value="Unassembled WGS sequence"/>
</dbReference>
<dbReference type="Pfam" id="PF04199">
    <property type="entry name" value="Cyclase"/>
    <property type="match status" value="1"/>
</dbReference>
<dbReference type="InterPro" id="IPR007325">
    <property type="entry name" value="KFase/CYL"/>
</dbReference>
<comment type="caution">
    <text evidence="1">The sequence shown here is derived from an EMBL/GenBank/DDBJ whole genome shotgun (WGS) entry which is preliminary data.</text>
</comment>
<accession>A0ABP9QH34</accession>
<name>A0ABP9QH34_9PSEU</name>
<keyword evidence="2" id="KW-1185">Reference proteome</keyword>
<evidence type="ECO:0000313" key="2">
    <source>
        <dbReference type="Proteomes" id="UP001428817"/>
    </source>
</evidence>
<reference evidence="2" key="1">
    <citation type="journal article" date="2019" name="Int. J. Syst. Evol. Microbiol.">
        <title>The Global Catalogue of Microorganisms (GCM) 10K type strain sequencing project: providing services to taxonomists for standard genome sequencing and annotation.</title>
        <authorList>
            <consortium name="The Broad Institute Genomics Platform"/>
            <consortium name="The Broad Institute Genome Sequencing Center for Infectious Disease"/>
            <person name="Wu L."/>
            <person name="Ma J."/>
        </authorList>
    </citation>
    <scope>NUCLEOTIDE SEQUENCE [LARGE SCALE GENOMIC DNA]</scope>
    <source>
        <strain evidence="2">JCM 18303</strain>
    </source>
</reference>
<dbReference type="PANTHER" id="PTHR34861:SF10">
    <property type="entry name" value="CYCLASE"/>
    <property type="match status" value="1"/>
</dbReference>
<dbReference type="Gene3D" id="3.50.30.50">
    <property type="entry name" value="Putative cyclase"/>
    <property type="match status" value="1"/>
</dbReference>
<evidence type="ECO:0000313" key="1">
    <source>
        <dbReference type="EMBL" id="GAA5161805.1"/>
    </source>
</evidence>
<organism evidence="1 2">
    <name type="scientific">Pseudonocardia eucalypti</name>
    <dbReference type="NCBI Taxonomy" id="648755"/>
    <lineage>
        <taxon>Bacteria</taxon>
        <taxon>Bacillati</taxon>
        <taxon>Actinomycetota</taxon>
        <taxon>Actinomycetes</taxon>
        <taxon>Pseudonocardiales</taxon>
        <taxon>Pseudonocardiaceae</taxon>
        <taxon>Pseudonocardia</taxon>
    </lineage>
</organism>
<dbReference type="PANTHER" id="PTHR34861">
    <property type="match status" value="1"/>
</dbReference>
<protein>
    <submittedName>
        <fullName evidence="1">Cyclase family protein</fullName>
    </submittedName>
</protein>
<gene>
    <name evidence="1" type="ORF">GCM10023321_46600</name>
</gene>
<dbReference type="EMBL" id="BAABJP010000024">
    <property type="protein sequence ID" value="GAA5161805.1"/>
    <property type="molecule type" value="Genomic_DNA"/>
</dbReference>
<dbReference type="InterPro" id="IPR037175">
    <property type="entry name" value="KFase_sf"/>
</dbReference>
<proteinExistence type="predicted"/>